<keyword evidence="3" id="KW-1185">Reference proteome</keyword>
<comment type="caution">
    <text evidence="2">The sequence shown here is derived from an EMBL/GenBank/DDBJ whole genome shotgun (WGS) entry which is preliminary data.</text>
</comment>
<evidence type="ECO:0000313" key="3">
    <source>
        <dbReference type="Proteomes" id="UP001189429"/>
    </source>
</evidence>
<organism evidence="2 3">
    <name type="scientific">Prorocentrum cordatum</name>
    <dbReference type="NCBI Taxonomy" id="2364126"/>
    <lineage>
        <taxon>Eukaryota</taxon>
        <taxon>Sar</taxon>
        <taxon>Alveolata</taxon>
        <taxon>Dinophyceae</taxon>
        <taxon>Prorocentrales</taxon>
        <taxon>Prorocentraceae</taxon>
        <taxon>Prorocentrum</taxon>
    </lineage>
</organism>
<gene>
    <name evidence="2" type="ORF">PCOR1329_LOCUS53788</name>
</gene>
<dbReference type="Proteomes" id="UP001189429">
    <property type="component" value="Unassembled WGS sequence"/>
</dbReference>
<dbReference type="EMBL" id="CAUYUJ010016560">
    <property type="protein sequence ID" value="CAK0866668.1"/>
    <property type="molecule type" value="Genomic_DNA"/>
</dbReference>
<evidence type="ECO:0000313" key="2">
    <source>
        <dbReference type="EMBL" id="CAK0866668.1"/>
    </source>
</evidence>
<protein>
    <submittedName>
        <fullName evidence="2">Uncharacterized protein</fullName>
    </submittedName>
</protein>
<sequence length="585" mass="63125">AGLRAGARGGMSPELLLLLTFGSVQAAHVEANARSCTGGCCWNPYNLIGAPRLGEVSPVPRLASVVTLPGAAAKDCAFFPCGNTFVGNSGVSQIDYILIPTATRTLVCWATTWRRDAQEGREMAAVLDHTPIVLKMKMAPPGADEAAVKGAVYCTQQIKALKVLTSHCKHMFEARLVYMEGAQAEYGQLRGMAVAPWMARSLAGAGIGIKNCNHCVHPPLAQEWCAPLLWPLVAGGRGGVCVTVPRRAEVLGERYDLLAHDYAPPDAYEVTYPMRMMAQEDPKRTRACGCAIRIYKRRVGKNALRSRDACIQLLKWALAEYAGISQRYTPMTSMDLIASRWSAPVELFKISFSPIWTSILKDYWTKTAGLRLHPAPVWGGGQGMAAPYAQDQRGHLVKRGGAPLPHGFAPDKKIWTRGLAGRRLPHAMCPRWVAWSGAWASLPLLRKSYDAMSATAYGLMAERGGGTRERQVADPEPEARGSAFAAHITSGGGGGMGDTSEPVISMRNYSHAAWSGADFERGQCSSDTSIMVGRVTAVDARSGTFMDDITKARLAPAVVVGAPPANDLYHGLAWVTRGYEQNQTQ</sequence>
<evidence type="ECO:0000256" key="1">
    <source>
        <dbReference type="SAM" id="SignalP"/>
    </source>
</evidence>
<feature type="non-terminal residue" evidence="2">
    <location>
        <position position="1"/>
    </location>
</feature>
<name>A0ABN9V252_9DINO</name>
<proteinExistence type="predicted"/>
<accession>A0ABN9V252</accession>
<feature type="non-terminal residue" evidence="2">
    <location>
        <position position="585"/>
    </location>
</feature>
<keyword evidence="1" id="KW-0732">Signal</keyword>
<reference evidence="2" key="1">
    <citation type="submission" date="2023-10" db="EMBL/GenBank/DDBJ databases">
        <authorList>
            <person name="Chen Y."/>
            <person name="Shah S."/>
            <person name="Dougan E. K."/>
            <person name="Thang M."/>
            <person name="Chan C."/>
        </authorList>
    </citation>
    <scope>NUCLEOTIDE SEQUENCE [LARGE SCALE GENOMIC DNA]</scope>
</reference>
<feature type="chain" id="PRO_5046453649" evidence="1">
    <location>
        <begin position="27"/>
        <end position="585"/>
    </location>
</feature>
<feature type="signal peptide" evidence="1">
    <location>
        <begin position="1"/>
        <end position="26"/>
    </location>
</feature>